<keyword evidence="6" id="KW-0255">Endonuclease</keyword>
<comment type="subcellular location">
    <subcellularLocation>
        <location evidence="1">Mitochondrion</location>
    </subcellularLocation>
</comment>
<feature type="coiled-coil region" evidence="3">
    <location>
        <begin position="44"/>
        <end position="92"/>
    </location>
</feature>
<feature type="domain" description="Reverse transcriptase" evidence="5">
    <location>
        <begin position="790"/>
        <end position="1013"/>
    </location>
</feature>
<evidence type="ECO:0000259" key="5">
    <source>
        <dbReference type="PROSITE" id="PS50878"/>
    </source>
</evidence>
<dbReference type="PANTHER" id="PTHR33481:SF1">
    <property type="entry name" value="ENDONUCLEASE_EXONUCLEASE_PHOSPHATASE DOMAIN-CONTAINING PROTEIN-RELATED"/>
    <property type="match status" value="1"/>
</dbReference>
<feature type="region of interest" description="Disordered" evidence="4">
    <location>
        <begin position="110"/>
        <end position="163"/>
    </location>
</feature>
<dbReference type="Pfam" id="PF00078">
    <property type="entry name" value="RVT_1"/>
    <property type="match status" value="1"/>
</dbReference>
<dbReference type="GO" id="GO:0004519">
    <property type="term" value="F:endonuclease activity"/>
    <property type="evidence" value="ECO:0007669"/>
    <property type="project" value="UniProtKB-KW"/>
</dbReference>
<keyword evidence="3" id="KW-0175">Coiled coil</keyword>
<evidence type="ECO:0000256" key="1">
    <source>
        <dbReference type="ARBA" id="ARBA00004173"/>
    </source>
</evidence>
<accession>L2FQT6</accession>
<protein>
    <submittedName>
        <fullName evidence="6">Endonuclease reverse</fullName>
    </submittedName>
</protein>
<keyword evidence="2" id="KW-0496">Mitochondrion</keyword>
<keyword evidence="6" id="KW-0378">Hydrolase</keyword>
<evidence type="ECO:0000256" key="3">
    <source>
        <dbReference type="SAM" id="Coils"/>
    </source>
</evidence>
<dbReference type="HOGENOM" id="CLU_000680_11_2_1"/>
<sequence>MAASLDVGPTIMVHGDASTCRRSGRVRKPTTKVRVVEQVNHQDNAELKDEINKLSNLVQDLLRRDAEREQFLKDCLKKIESLERQLREERTDPVRQQHGLARSMYAINTGPNEAALSPQGRPSQTAQNQPPLARSYATVASRPLMRTQDKPTPAKKPTKQAANWAASKDLRVFARLPPESPLRNEKAYDIYILFREKLGIQVREALKGIDHVKTGLALLPSSVDGAKVLLDNREQIAALLQAQAVEQRETWVRAYIANVPYTRHCLLTNTTLEISAEELLEEIQAMTKLKPEKAYFSTKDEVEKLGTVTAWFKPEAARQLPRRLRLMGASIDILLIQEPYVRSEERRLTRFHPGFEIFTPVDNWAKDRPRVLTYLRKGTGLRGVQIRPLPSPSTDLLFLRLLSGEREVLSIVNVYNAPRGSLHPGYAVRDLIASCHPDPYERVLVAGDFNLHHWTWQPEVTSSFDAETIVEWTDATGLVMLSPVGEPTHKNGNTLDLCWASSNLYGASTSIETSLHTTSDHESLLTRVPLALANIPSPTVGKFRLDTMDEKVFLDMLKRNIQPIRHTLSNPRGPKALDLLAQQLTDSLIEALTASTRRTLGRGPGRPYWNEECARKHQAYTTKRATVMRLRALGVDCQWEREEEDALKQDFLCELRRSKDTYWRGKIAAASTGKDVFEMVGWHKATGSFQTPPLRDENNPDALVSQPKEKRDLFTRVLLGNNAIPADFPTETLAPYPQAKLPFPQITKDEVQTAVLSAGNTTPGSDGITTAALKIAWPLVEDIIFSLYSGCIREGWHPSCFKEAILVILPKPGKRDRALPRSYRPISLLSFLGKGLERLVARRLAWIAVKHRVLHDQQFGALPLRSCSDLVAAAIHDIECAWQKGCVTSMLTLDVKGAFDAVLPGRLVHRLRQQRWAKNLVQWVSSFVLGRRARIRLDGEVGDVFDLECGLPQGSPVSPILFMLYIEPLFKLGTVRPGRKRSRFGYADDIAIQASSPSLEDNCALLAKEWKKP</sequence>
<dbReference type="InterPro" id="IPR036691">
    <property type="entry name" value="Endo/exonu/phosph_ase_sf"/>
</dbReference>
<dbReference type="Pfam" id="PF14529">
    <property type="entry name" value="Exo_endo_phos_2"/>
    <property type="match status" value="1"/>
</dbReference>
<dbReference type="GO" id="GO:0005739">
    <property type="term" value="C:mitochondrion"/>
    <property type="evidence" value="ECO:0007669"/>
    <property type="project" value="UniProtKB-SubCell"/>
</dbReference>
<dbReference type="InterPro" id="IPR000477">
    <property type="entry name" value="RT_dom"/>
</dbReference>
<keyword evidence="6" id="KW-0540">Nuclease</keyword>
<evidence type="ECO:0000256" key="2">
    <source>
        <dbReference type="ARBA" id="ARBA00023128"/>
    </source>
</evidence>
<dbReference type="InterPro" id="IPR005135">
    <property type="entry name" value="Endo/exonuclease/phosphatase"/>
</dbReference>
<dbReference type="EMBL" id="KB020923">
    <property type="protein sequence ID" value="ELA28411.1"/>
    <property type="molecule type" value="Genomic_DNA"/>
</dbReference>
<dbReference type="STRING" id="1213859.L2FQT6"/>
<dbReference type="PANTHER" id="PTHR33481">
    <property type="entry name" value="REVERSE TRANSCRIPTASE"/>
    <property type="match status" value="1"/>
</dbReference>
<dbReference type="PROSITE" id="PS50878">
    <property type="entry name" value="RT_POL"/>
    <property type="match status" value="1"/>
</dbReference>
<organism evidence="6">
    <name type="scientific">Colletotrichum fructicola (strain Nara gc5)</name>
    <name type="common">Anthracnose fungus</name>
    <name type="synonym">Colletotrichum gloeosporioides (strain Nara gc5)</name>
    <dbReference type="NCBI Taxonomy" id="1213859"/>
    <lineage>
        <taxon>Eukaryota</taxon>
        <taxon>Fungi</taxon>
        <taxon>Dikarya</taxon>
        <taxon>Ascomycota</taxon>
        <taxon>Pezizomycotina</taxon>
        <taxon>Sordariomycetes</taxon>
        <taxon>Hypocreomycetidae</taxon>
        <taxon>Glomerellales</taxon>
        <taxon>Glomerellaceae</taxon>
        <taxon>Colletotrichum</taxon>
        <taxon>Colletotrichum gloeosporioides species complex</taxon>
    </lineage>
</organism>
<dbReference type="InterPro" id="IPR043502">
    <property type="entry name" value="DNA/RNA_pol_sf"/>
</dbReference>
<proteinExistence type="predicted"/>
<name>L2FQT6_COLFN</name>
<dbReference type="SUPFAM" id="SSF56672">
    <property type="entry name" value="DNA/RNA polymerases"/>
    <property type="match status" value="1"/>
</dbReference>
<dbReference type="CDD" id="cd01650">
    <property type="entry name" value="RT_nLTR_like"/>
    <property type="match status" value="1"/>
</dbReference>
<evidence type="ECO:0000313" key="6">
    <source>
        <dbReference type="EMBL" id="ELA28411.1"/>
    </source>
</evidence>
<dbReference type="Gene3D" id="3.60.10.10">
    <property type="entry name" value="Endonuclease/exonuclease/phosphatase"/>
    <property type="match status" value="1"/>
</dbReference>
<dbReference type="SUPFAM" id="SSF56219">
    <property type="entry name" value="DNase I-like"/>
    <property type="match status" value="1"/>
</dbReference>
<reference evidence="6" key="1">
    <citation type="submission" date="2012-08" db="EMBL/GenBank/DDBJ databases">
        <title>Genome analysis of Colletotrichum orbiculare and Colletotrichum fructicola.</title>
        <authorList>
            <person name="Gan P.H.P."/>
            <person name="Ikeda K."/>
            <person name="Irieda H."/>
            <person name="Narusaka M."/>
            <person name="O'Connell R.J."/>
            <person name="Narusaka Y."/>
            <person name="Takano Y."/>
            <person name="Kubo Y."/>
            <person name="Shirasu K."/>
        </authorList>
    </citation>
    <scope>NUCLEOTIDE SEQUENCE</scope>
    <source>
        <strain evidence="6">Nara gc5</strain>
    </source>
</reference>
<feature type="compositionally biased region" description="Polar residues" evidence="4">
    <location>
        <begin position="120"/>
        <end position="130"/>
    </location>
</feature>
<evidence type="ECO:0000256" key="4">
    <source>
        <dbReference type="SAM" id="MobiDB-lite"/>
    </source>
</evidence>
<gene>
    <name evidence="6" type="ORF">CGGC5_10994</name>
</gene>
<dbReference type="AlphaFoldDB" id="L2FQT6"/>